<protein>
    <recommendedName>
        <fullName evidence="2">DUF3256 family protein</fullName>
    </recommendedName>
</protein>
<dbReference type="AlphaFoldDB" id="J9CTX1"/>
<evidence type="ECO:0000313" key="1">
    <source>
        <dbReference type="EMBL" id="EJX03661.1"/>
    </source>
</evidence>
<dbReference type="SUPFAM" id="SSF160925">
    <property type="entry name" value="PG1388-like"/>
    <property type="match status" value="1"/>
</dbReference>
<dbReference type="EMBL" id="AMCI01002089">
    <property type="protein sequence ID" value="EJX03661.1"/>
    <property type="molecule type" value="Genomic_DNA"/>
</dbReference>
<proteinExistence type="predicted"/>
<name>J9CTX1_9ZZZZ</name>
<dbReference type="InterPro" id="IPR021670">
    <property type="entry name" value="DUF3256"/>
</dbReference>
<accession>J9CTX1</accession>
<dbReference type="Pfam" id="PF11644">
    <property type="entry name" value="DUF3256"/>
    <property type="match status" value="1"/>
</dbReference>
<organism evidence="1">
    <name type="scientific">gut metagenome</name>
    <dbReference type="NCBI Taxonomy" id="749906"/>
    <lineage>
        <taxon>unclassified sequences</taxon>
        <taxon>metagenomes</taxon>
        <taxon>organismal metagenomes</taxon>
    </lineage>
</organism>
<sequence length="237" mass="26397">MKKMFLILGMLGSLLSLQAQDVPAATSSSLPVVTVDSVAPKAKYDLSSLFVSMPDSIVPLLTSVNRADCVDFLASHMKAEVKNRFGKPSELKQLTKDYLLLQLTPRSTLSMKLLPVNDSVQVICVVRTVEGPVSDSHIRFYSTDWQALTTERFLEVPSADTFYLPADSLPAGADVSVRAKADMDLCRADLSPEADRLTFTYTTPQYLVKDDRQQLQALLKKTPCIYLWKEGRFVRQD</sequence>
<comment type="caution">
    <text evidence="1">The sequence shown here is derived from an EMBL/GenBank/DDBJ whole genome shotgun (WGS) entry which is preliminary data.</text>
</comment>
<gene>
    <name evidence="1" type="ORF">EVA_08240</name>
</gene>
<reference evidence="1" key="1">
    <citation type="journal article" date="2012" name="PLoS ONE">
        <title>Gene sets for utilization of primary and secondary nutrition supplies in the distal gut of endangered iberian lynx.</title>
        <authorList>
            <person name="Alcaide M."/>
            <person name="Messina E."/>
            <person name="Richter M."/>
            <person name="Bargiela R."/>
            <person name="Peplies J."/>
            <person name="Huws S.A."/>
            <person name="Newbold C.J."/>
            <person name="Golyshin P.N."/>
            <person name="Simon M.A."/>
            <person name="Lopez G."/>
            <person name="Yakimov M.M."/>
            <person name="Ferrer M."/>
        </authorList>
    </citation>
    <scope>NUCLEOTIDE SEQUENCE</scope>
</reference>
<evidence type="ECO:0008006" key="2">
    <source>
        <dbReference type="Google" id="ProtNLM"/>
    </source>
</evidence>